<organism evidence="1 2">
    <name type="scientific">Aspergillus taichungensis</name>
    <dbReference type="NCBI Taxonomy" id="482145"/>
    <lineage>
        <taxon>Eukaryota</taxon>
        <taxon>Fungi</taxon>
        <taxon>Dikarya</taxon>
        <taxon>Ascomycota</taxon>
        <taxon>Pezizomycotina</taxon>
        <taxon>Eurotiomycetes</taxon>
        <taxon>Eurotiomycetidae</taxon>
        <taxon>Eurotiales</taxon>
        <taxon>Aspergillaceae</taxon>
        <taxon>Aspergillus</taxon>
        <taxon>Aspergillus subgen. Circumdati</taxon>
    </lineage>
</organism>
<dbReference type="OrthoDB" id="289721at2759"/>
<dbReference type="EMBL" id="KZ559648">
    <property type="protein sequence ID" value="PLN75457.1"/>
    <property type="molecule type" value="Genomic_DNA"/>
</dbReference>
<proteinExistence type="predicted"/>
<keyword evidence="2" id="KW-1185">Reference proteome</keyword>
<evidence type="ECO:0000313" key="1">
    <source>
        <dbReference type="EMBL" id="PLN75457.1"/>
    </source>
</evidence>
<dbReference type="Proteomes" id="UP000235023">
    <property type="component" value="Unassembled WGS sequence"/>
</dbReference>
<sequence length="73" mass="8266">MSSGGCAVPHAQIAYLAAAAFRFVLLRKQTRYRAELDWLGRELKRTRPRAEGACLRLGQVVRRGGELYGGWRF</sequence>
<dbReference type="AlphaFoldDB" id="A0A2J5HFA8"/>
<evidence type="ECO:0000313" key="2">
    <source>
        <dbReference type="Proteomes" id="UP000235023"/>
    </source>
</evidence>
<gene>
    <name evidence="1" type="ORF">BDW42DRAFT_180644</name>
</gene>
<accession>A0A2J5HFA8</accession>
<reference evidence="2" key="1">
    <citation type="submission" date="2017-12" db="EMBL/GenBank/DDBJ databases">
        <authorList>
            <consortium name="DOE Joint Genome Institute"/>
            <person name="Mondo S.J."/>
            <person name="Kjaerbolling I."/>
            <person name="Vesth T.C."/>
            <person name="Frisvad J.C."/>
            <person name="Nybo J.L."/>
            <person name="Theobald S."/>
            <person name="Kuo A."/>
            <person name="Bowyer P."/>
            <person name="Matsuda Y."/>
            <person name="Lyhne E.K."/>
            <person name="Kogle M.E."/>
            <person name="Clum A."/>
            <person name="Lipzen A."/>
            <person name="Salamov A."/>
            <person name="Ngan C.Y."/>
            <person name="Daum C."/>
            <person name="Chiniquy J."/>
            <person name="Barry K."/>
            <person name="LaButti K."/>
            <person name="Haridas S."/>
            <person name="Simmons B.A."/>
            <person name="Magnuson J.K."/>
            <person name="Mortensen U.H."/>
            <person name="Larsen T.O."/>
            <person name="Grigoriev I.V."/>
            <person name="Baker S.E."/>
            <person name="Andersen M.R."/>
            <person name="Nordberg H.P."/>
            <person name="Cantor M.N."/>
            <person name="Hua S.X."/>
        </authorList>
    </citation>
    <scope>NUCLEOTIDE SEQUENCE [LARGE SCALE GENOMIC DNA]</scope>
    <source>
        <strain evidence="2">IBT 19404</strain>
    </source>
</reference>
<protein>
    <submittedName>
        <fullName evidence="1">Uncharacterized protein</fullName>
    </submittedName>
</protein>
<name>A0A2J5HFA8_9EURO</name>